<dbReference type="EC" id="2.7.7.7" evidence="4"/>
<dbReference type="GO" id="GO:0045004">
    <property type="term" value="P:DNA replication proofreading"/>
    <property type="evidence" value="ECO:0007669"/>
    <property type="project" value="TreeGrafter"/>
</dbReference>
<reference evidence="4" key="1">
    <citation type="submission" date="2020-01" db="EMBL/GenBank/DDBJ databases">
        <authorList>
            <person name="Meier V. D."/>
            <person name="Meier V D."/>
        </authorList>
    </citation>
    <scope>NUCLEOTIDE SEQUENCE</scope>
    <source>
        <strain evidence="4">HLG_WM_MAG_02</strain>
    </source>
</reference>
<keyword evidence="4" id="KW-0548">Nucleotidyltransferase</keyword>
<dbReference type="SMART" id="SM00479">
    <property type="entry name" value="EXOIII"/>
    <property type="match status" value="1"/>
</dbReference>
<dbReference type="PANTHER" id="PTHR30231">
    <property type="entry name" value="DNA POLYMERASE III SUBUNIT EPSILON"/>
    <property type="match status" value="1"/>
</dbReference>
<dbReference type="GO" id="GO:0008408">
    <property type="term" value="F:3'-5' exonuclease activity"/>
    <property type="evidence" value="ECO:0007669"/>
    <property type="project" value="TreeGrafter"/>
</dbReference>
<dbReference type="GO" id="GO:0003677">
    <property type="term" value="F:DNA binding"/>
    <property type="evidence" value="ECO:0007669"/>
    <property type="project" value="InterPro"/>
</dbReference>
<comment type="function">
    <text evidence="1">DNA polymerase III is a complex, multichain enzyme responsible for most of the replicative synthesis in bacteria. The epsilon subunit contain the editing function and is a proofreading 3'-5' exonuclease.</text>
</comment>
<dbReference type="AlphaFoldDB" id="A0A6S6T5P7"/>
<proteinExistence type="predicted"/>
<evidence type="ECO:0000256" key="2">
    <source>
        <dbReference type="ARBA" id="ARBA00026073"/>
    </source>
</evidence>
<dbReference type="FunFam" id="3.30.420.10:FF:000045">
    <property type="entry name" value="3'-5' exonuclease DinG"/>
    <property type="match status" value="1"/>
</dbReference>
<keyword evidence="4" id="KW-0808">Transferase</keyword>
<evidence type="ECO:0000313" key="4">
    <source>
        <dbReference type="EMBL" id="CAA6814583.1"/>
    </source>
</evidence>
<dbReference type="InterPro" id="IPR036397">
    <property type="entry name" value="RNaseH_sf"/>
</dbReference>
<dbReference type="NCBIfam" id="TIGR00573">
    <property type="entry name" value="dnaq"/>
    <property type="match status" value="1"/>
</dbReference>
<dbReference type="InterPro" id="IPR006054">
    <property type="entry name" value="DnaQ"/>
</dbReference>
<dbReference type="Gene3D" id="3.30.420.10">
    <property type="entry name" value="Ribonuclease H-like superfamily/Ribonuclease H"/>
    <property type="match status" value="1"/>
</dbReference>
<feature type="domain" description="Exonuclease" evidence="3">
    <location>
        <begin position="72"/>
        <end position="236"/>
    </location>
</feature>
<organism evidence="4">
    <name type="scientific">uncultured Sulfurovum sp</name>
    <dbReference type="NCBI Taxonomy" id="269237"/>
    <lineage>
        <taxon>Bacteria</taxon>
        <taxon>Pseudomonadati</taxon>
        <taxon>Campylobacterota</taxon>
        <taxon>Epsilonproteobacteria</taxon>
        <taxon>Campylobacterales</taxon>
        <taxon>Sulfurovaceae</taxon>
        <taxon>Sulfurovum</taxon>
        <taxon>environmental samples</taxon>
    </lineage>
</organism>
<comment type="subunit">
    <text evidence="2">DNA polymerase III contains a core (composed of alpha, epsilon and theta chains) that associates with a tau subunit. This core dimerizes to form the POLIII' complex. PolIII' associates with the gamma complex (composed of gamma, delta, delta', psi and chi chains) and with the beta chain to form the complete DNA polymerase III complex.</text>
</comment>
<evidence type="ECO:0000259" key="3">
    <source>
        <dbReference type="SMART" id="SM00479"/>
    </source>
</evidence>
<dbReference type="Pfam" id="PF00929">
    <property type="entry name" value="RNase_T"/>
    <property type="match status" value="1"/>
</dbReference>
<dbReference type="GO" id="GO:0005829">
    <property type="term" value="C:cytosol"/>
    <property type="evidence" value="ECO:0007669"/>
    <property type="project" value="TreeGrafter"/>
</dbReference>
<dbReference type="NCBIfam" id="NF006316">
    <property type="entry name" value="PRK08517.1"/>
    <property type="match status" value="1"/>
</dbReference>
<dbReference type="GO" id="GO:0003887">
    <property type="term" value="F:DNA-directed DNA polymerase activity"/>
    <property type="evidence" value="ECO:0007669"/>
    <property type="project" value="UniProtKB-EC"/>
</dbReference>
<dbReference type="EMBL" id="CACVAZ010000092">
    <property type="protein sequence ID" value="CAA6814583.1"/>
    <property type="molecule type" value="Genomic_DNA"/>
</dbReference>
<sequence>MRKVYEELTSAFRKNEGYLSAPAYERIVQKHSTFFEDVDTLFILLQAAGYPIVEEGNRYRLETFFTPYSEQKYCVVDIETNGSKPETAQVIEVGAVMFQNGEVIGRFESFVACTFLPEYISKITGIVPEDLVDAPNQLEVLSNLRTFMDDAIFVAHNVDFDHGFLNHSFDRFGLGSIGNPKLCSIELARRTIESERYGLAYLSETLDLGSHTQHRAFSDALVTSKLLKLTFKNLPNYVEVADDLLRFSTSSRKERTLLKLDSKNKK</sequence>
<dbReference type="CDD" id="cd06127">
    <property type="entry name" value="DEDDh"/>
    <property type="match status" value="1"/>
</dbReference>
<dbReference type="PANTHER" id="PTHR30231:SF41">
    <property type="entry name" value="DNA POLYMERASE III SUBUNIT EPSILON"/>
    <property type="match status" value="1"/>
</dbReference>
<protein>
    <submittedName>
        <fullName evidence="4">DNA polymerase III epsilon subunit (EC)</fullName>
        <ecNumber evidence="4">2.7.7.7</ecNumber>
    </submittedName>
</protein>
<dbReference type="InterPro" id="IPR012337">
    <property type="entry name" value="RNaseH-like_sf"/>
</dbReference>
<dbReference type="InterPro" id="IPR013520">
    <property type="entry name" value="Ribonucl_H"/>
</dbReference>
<name>A0A6S6T5P7_9BACT</name>
<evidence type="ECO:0000256" key="1">
    <source>
        <dbReference type="ARBA" id="ARBA00025483"/>
    </source>
</evidence>
<accession>A0A6S6T5P7</accession>
<gene>
    <name evidence="4" type="ORF">HELGO_WM16832</name>
</gene>
<dbReference type="SUPFAM" id="SSF53098">
    <property type="entry name" value="Ribonuclease H-like"/>
    <property type="match status" value="1"/>
</dbReference>